<dbReference type="STRING" id="46177.SAMN05660976_01617"/>
<feature type="compositionally biased region" description="Basic residues" evidence="2">
    <location>
        <begin position="38"/>
        <end position="49"/>
    </location>
</feature>
<gene>
    <name evidence="6" type="ORF">SAMN05660976_01617</name>
</gene>
<proteinExistence type="inferred from homology"/>
<dbReference type="Gene3D" id="3.40.630.190">
    <property type="entry name" value="LCP protein"/>
    <property type="match status" value="1"/>
</dbReference>
<accession>A0A1H7LM63</accession>
<reference evidence="6 7" key="1">
    <citation type="submission" date="2016-10" db="EMBL/GenBank/DDBJ databases">
        <authorList>
            <person name="de Groot N.N."/>
        </authorList>
    </citation>
    <scope>NUCLEOTIDE SEQUENCE [LARGE SCALE GENOMIC DNA]</scope>
    <source>
        <strain evidence="6 7">DSM 43357</strain>
    </source>
</reference>
<name>A0A1H7LM63_9ACTN</name>
<evidence type="ECO:0000256" key="2">
    <source>
        <dbReference type="SAM" id="MobiDB-lite"/>
    </source>
</evidence>
<evidence type="ECO:0000256" key="1">
    <source>
        <dbReference type="ARBA" id="ARBA00006068"/>
    </source>
</evidence>
<dbReference type="InterPro" id="IPR004474">
    <property type="entry name" value="LytR_CpsA_psr"/>
</dbReference>
<keyword evidence="7" id="KW-1185">Reference proteome</keyword>
<feature type="domain" description="Cell envelope-related transcriptional attenuator" evidence="4">
    <location>
        <begin position="129"/>
        <end position="284"/>
    </location>
</feature>
<dbReference type="NCBIfam" id="TIGR00350">
    <property type="entry name" value="lytR_cpsA_psr"/>
    <property type="match status" value="1"/>
</dbReference>
<comment type="similarity">
    <text evidence="1">Belongs to the LytR/CpsA/Psr (LCP) family.</text>
</comment>
<keyword evidence="3" id="KW-0472">Membrane</keyword>
<evidence type="ECO:0000256" key="3">
    <source>
        <dbReference type="SAM" id="Phobius"/>
    </source>
</evidence>
<dbReference type="AlphaFoldDB" id="A0A1H7LM63"/>
<keyword evidence="3" id="KW-1133">Transmembrane helix</keyword>
<evidence type="ECO:0000313" key="7">
    <source>
        <dbReference type="Proteomes" id="UP000198953"/>
    </source>
</evidence>
<dbReference type="PANTHER" id="PTHR33392:SF6">
    <property type="entry name" value="POLYISOPRENYL-TEICHOIC ACID--PEPTIDOGLYCAN TEICHOIC ACID TRANSFERASE TAGU"/>
    <property type="match status" value="1"/>
</dbReference>
<dbReference type="InterPro" id="IPR050922">
    <property type="entry name" value="LytR/CpsA/Psr_CW_biosynth"/>
</dbReference>
<dbReference type="InterPro" id="IPR027381">
    <property type="entry name" value="LytR/CpsA/Psr_C"/>
</dbReference>
<dbReference type="Pfam" id="PF13399">
    <property type="entry name" value="LytR_C"/>
    <property type="match status" value="1"/>
</dbReference>
<keyword evidence="3" id="KW-0812">Transmembrane</keyword>
<organism evidence="6 7">
    <name type="scientific">Nonomuraea pusilla</name>
    <dbReference type="NCBI Taxonomy" id="46177"/>
    <lineage>
        <taxon>Bacteria</taxon>
        <taxon>Bacillati</taxon>
        <taxon>Actinomycetota</taxon>
        <taxon>Actinomycetes</taxon>
        <taxon>Streptosporangiales</taxon>
        <taxon>Streptosporangiaceae</taxon>
        <taxon>Nonomuraea</taxon>
    </lineage>
</organism>
<dbReference type="PANTHER" id="PTHR33392">
    <property type="entry name" value="POLYISOPRENYL-TEICHOIC ACID--PEPTIDOGLYCAN TEICHOIC ACID TRANSFERASE TAGU"/>
    <property type="match status" value="1"/>
</dbReference>
<dbReference type="RefSeq" id="WP_236714951.1">
    <property type="nucleotide sequence ID" value="NZ_BBZG01000003.1"/>
</dbReference>
<sequence>MSEYRDIAVRSRHGGTPASGGRADGRGSHQEPPGGRPGGRRSRKEPRRGKVTVMGWVSIALTGVLTLGTLGAYGYYRSLDANINREDVGDLGDNRPPETGALNVLLVGSDSREGANKRYGAKSQGLGERTDTIMLLHISPNRDKATMISFPRDSMVMVPTCDKPGGGVIPAGLRQINAAFNDGGIKCTIRTIESITQLHVDHFVKVDFTGFKGIIDALGGIEVCLPKAVNDPKAKLVLSAGKHVVSGEQALGYVRTRYALGDGSDLGRIQRQQVFLTKVMEKVTDGGLLTDPGKLNDFLQAATKTVTVDTHLTLDRMLEIANSVRGLSAKELKGITVPVEAYPADKNRVQFKQPDARNFFDSVRNDVEVTASPKPGASAGPKIEHDQVRVQVFNGSGESGKAAQVAAELADQGFVVTHVGNVAATATTAIRYGKKDAQGAAYADTVAARLSKDKRTPTAGKIKPLTVEAYKSDVTKMPTGPVVQLVIGADWPGVRVMSAIPSSLKDKVVDSSTNPCL</sequence>
<evidence type="ECO:0000259" key="4">
    <source>
        <dbReference type="Pfam" id="PF03816"/>
    </source>
</evidence>
<dbReference type="Pfam" id="PF03816">
    <property type="entry name" value="LytR_cpsA_psr"/>
    <property type="match status" value="1"/>
</dbReference>
<feature type="transmembrane region" description="Helical" evidence="3">
    <location>
        <begin position="51"/>
        <end position="76"/>
    </location>
</feature>
<dbReference type="Proteomes" id="UP000198953">
    <property type="component" value="Unassembled WGS sequence"/>
</dbReference>
<protein>
    <submittedName>
        <fullName evidence="6">Transcriptional attenuator, LytR family</fullName>
    </submittedName>
</protein>
<dbReference type="Gene3D" id="3.30.70.2390">
    <property type="match status" value="1"/>
</dbReference>
<evidence type="ECO:0000259" key="5">
    <source>
        <dbReference type="Pfam" id="PF13399"/>
    </source>
</evidence>
<feature type="region of interest" description="Disordered" evidence="2">
    <location>
        <begin position="1"/>
        <end position="49"/>
    </location>
</feature>
<evidence type="ECO:0000313" key="6">
    <source>
        <dbReference type="EMBL" id="SEL00082.1"/>
    </source>
</evidence>
<dbReference type="EMBL" id="FOBF01000003">
    <property type="protein sequence ID" value="SEL00082.1"/>
    <property type="molecule type" value="Genomic_DNA"/>
</dbReference>
<feature type="domain" description="LytR/CpsA/Psr regulator C-terminal" evidence="5">
    <location>
        <begin position="387"/>
        <end position="491"/>
    </location>
</feature>